<dbReference type="Pfam" id="PF20066">
    <property type="entry name" value="Glyoxalase_8"/>
    <property type="match status" value="1"/>
</dbReference>
<evidence type="ECO:0000313" key="4">
    <source>
        <dbReference type="Proteomes" id="UP001055102"/>
    </source>
</evidence>
<protein>
    <recommendedName>
        <fullName evidence="2">Glyoxalase-related protein domain-containing protein</fullName>
    </recommendedName>
</protein>
<feature type="compositionally biased region" description="Polar residues" evidence="1">
    <location>
        <begin position="242"/>
        <end position="252"/>
    </location>
</feature>
<evidence type="ECO:0000256" key="1">
    <source>
        <dbReference type="SAM" id="MobiDB-lite"/>
    </source>
</evidence>
<proteinExistence type="predicted"/>
<dbReference type="Proteomes" id="UP001055102">
    <property type="component" value="Unassembled WGS sequence"/>
</dbReference>
<gene>
    <name evidence="3" type="ORF">AOPFMNJM_3273</name>
</gene>
<feature type="domain" description="Glyoxalase-related protein" evidence="2">
    <location>
        <begin position="3"/>
        <end position="54"/>
    </location>
</feature>
<organism evidence="3 4">
    <name type="scientific">Methylobacterium jeotgali</name>
    <dbReference type="NCBI Taxonomy" id="381630"/>
    <lineage>
        <taxon>Bacteria</taxon>
        <taxon>Pseudomonadati</taxon>
        <taxon>Pseudomonadota</taxon>
        <taxon>Alphaproteobacteria</taxon>
        <taxon>Hyphomicrobiales</taxon>
        <taxon>Methylobacteriaceae</taxon>
        <taxon>Methylobacterium</taxon>
    </lineage>
</organism>
<reference evidence="3" key="1">
    <citation type="journal article" date="2021" name="Front. Microbiol.">
        <title>Comprehensive Comparative Genomics and Phenotyping of Methylobacterium Species.</title>
        <authorList>
            <person name="Alessa O."/>
            <person name="Ogura Y."/>
            <person name="Fujitani Y."/>
            <person name="Takami H."/>
            <person name="Hayashi T."/>
            <person name="Sahin N."/>
            <person name="Tani A."/>
        </authorList>
    </citation>
    <scope>NUCLEOTIDE SEQUENCE</scope>
    <source>
        <strain evidence="3">LMG 23639</strain>
    </source>
</reference>
<dbReference type="Gene3D" id="2.60.120.260">
    <property type="entry name" value="Galactose-binding domain-like"/>
    <property type="match status" value="1"/>
</dbReference>
<feature type="region of interest" description="Disordered" evidence="1">
    <location>
        <begin position="228"/>
        <end position="252"/>
    </location>
</feature>
<accession>A0ABQ4T229</accession>
<evidence type="ECO:0000259" key="2">
    <source>
        <dbReference type="Pfam" id="PF20066"/>
    </source>
</evidence>
<comment type="caution">
    <text evidence="3">The sequence shown here is derived from an EMBL/GenBank/DDBJ whole genome shotgun (WGS) entry which is preliminary data.</text>
</comment>
<reference evidence="3" key="2">
    <citation type="submission" date="2021-08" db="EMBL/GenBank/DDBJ databases">
        <authorList>
            <person name="Tani A."/>
            <person name="Ola A."/>
            <person name="Ogura Y."/>
            <person name="Katsura K."/>
            <person name="Hayashi T."/>
        </authorList>
    </citation>
    <scope>NUCLEOTIDE SEQUENCE</scope>
    <source>
        <strain evidence="3">LMG 23639</strain>
    </source>
</reference>
<evidence type="ECO:0000313" key="3">
    <source>
        <dbReference type="EMBL" id="GJE07941.1"/>
    </source>
</evidence>
<dbReference type="EMBL" id="BPQR01000056">
    <property type="protein sequence ID" value="GJE07941.1"/>
    <property type="molecule type" value="Genomic_DNA"/>
</dbReference>
<dbReference type="RefSeq" id="WP_238277351.1">
    <property type="nucleotide sequence ID" value="NZ_BPQR01000056.1"/>
</dbReference>
<dbReference type="InterPro" id="IPR045517">
    <property type="entry name" value="Glyoxalase_8"/>
</dbReference>
<keyword evidence="4" id="KW-1185">Reference proteome</keyword>
<sequence length="252" mass="27088">MRTIRDAKTMARALKAALEAKHITLSHGESLDIVARQAGLSDWNTLSARLKAAEAAEGRRARPPSSWGFLATYPGEFDHGIDRDAPGHGGDAALIRYVHPARGGLYGEPGQAFGTYLQESSAEPYLGRRVAIAARLATRAVSHGATIWARVDGAPGMVLAFDNLKSHPEAGWLLGDSDWVTRRVVLPVPEDAVSLHYGFFLKGTGSVWAAGFTVTALEGDEEPAPVALPARTGRQSRPHNLDFSQTIEEACR</sequence>
<name>A0ABQ4T229_9HYPH</name>